<feature type="compositionally biased region" description="Basic and acidic residues" evidence="1">
    <location>
        <begin position="277"/>
        <end position="306"/>
    </location>
</feature>
<feature type="compositionally biased region" description="Low complexity" evidence="1">
    <location>
        <begin position="1"/>
        <end position="16"/>
    </location>
</feature>
<feature type="compositionally biased region" description="Polar residues" evidence="1">
    <location>
        <begin position="222"/>
        <end position="233"/>
    </location>
</feature>
<evidence type="ECO:0000313" key="2">
    <source>
        <dbReference type="EMBL" id="KAJ3505504.1"/>
    </source>
</evidence>
<feature type="region of interest" description="Disordered" evidence="1">
    <location>
        <begin position="1"/>
        <end position="23"/>
    </location>
</feature>
<comment type="caution">
    <text evidence="2">The sequence shown here is derived from an EMBL/GenBank/DDBJ whole genome shotgun (WGS) entry which is preliminary data.</text>
</comment>
<evidence type="ECO:0000256" key="1">
    <source>
        <dbReference type="SAM" id="MobiDB-lite"/>
    </source>
</evidence>
<organism evidence="2 3">
    <name type="scientific">Agrocybe chaxingu</name>
    <dbReference type="NCBI Taxonomy" id="84603"/>
    <lineage>
        <taxon>Eukaryota</taxon>
        <taxon>Fungi</taxon>
        <taxon>Dikarya</taxon>
        <taxon>Basidiomycota</taxon>
        <taxon>Agaricomycotina</taxon>
        <taxon>Agaricomycetes</taxon>
        <taxon>Agaricomycetidae</taxon>
        <taxon>Agaricales</taxon>
        <taxon>Agaricineae</taxon>
        <taxon>Strophariaceae</taxon>
        <taxon>Agrocybe</taxon>
    </lineage>
</organism>
<dbReference type="EMBL" id="JANKHO010000875">
    <property type="protein sequence ID" value="KAJ3505504.1"/>
    <property type="molecule type" value="Genomic_DNA"/>
</dbReference>
<feature type="region of interest" description="Disordered" evidence="1">
    <location>
        <begin position="98"/>
        <end position="317"/>
    </location>
</feature>
<dbReference type="OrthoDB" id="3269397at2759"/>
<reference evidence="2" key="1">
    <citation type="submission" date="2022-07" db="EMBL/GenBank/DDBJ databases">
        <title>Genome Sequence of Agrocybe chaxingu.</title>
        <authorList>
            <person name="Buettner E."/>
        </authorList>
    </citation>
    <scope>NUCLEOTIDE SEQUENCE</scope>
    <source>
        <strain evidence="2">MP-N11</strain>
    </source>
</reference>
<accession>A0A9W8JXG8</accession>
<dbReference type="Proteomes" id="UP001148786">
    <property type="component" value="Unassembled WGS sequence"/>
</dbReference>
<sequence length="400" mass="43592">MMTVTGTGIVETTTETGTEETGEDATEIGVVIGHLQEDVNHQTETVVPMIETEDLPEECPLRVEVHLIGAPLEVLLVDVLALPPLEVDIGLEVPFHPPEEGQITAEDKPATPVPEDIKKSPERQAMEVEKASEAQKPEIPSTHSPKREPLSAASEAHAMPVDPSPAPETPQQSSHSPLPPPSEQKKEESEAKMVVDPPSIPIQPRSHPVPYRPPARSPSPQPTRSSATDSSRAPPTGPRRGGWAPRSPTGGPRNHPTRGAPLHSFAPRGPSARRGGHHTEERGFPRDNTYRDSRDPIRDHTRDHTSSKKGGIKIPEFNPSKQWADLEKDIARLDTHRTNAASDHLQQMKGLHRALHELHLSSIDLHAAESRRRIAESQMEKAKTGSLGIDAAELVDPQSV</sequence>
<keyword evidence="3" id="KW-1185">Reference proteome</keyword>
<protein>
    <submittedName>
        <fullName evidence="2">Uncharacterized protein</fullName>
    </submittedName>
</protein>
<feature type="compositionally biased region" description="Pro residues" evidence="1">
    <location>
        <begin position="210"/>
        <end position="221"/>
    </location>
</feature>
<gene>
    <name evidence="2" type="ORF">NLJ89_g7381</name>
</gene>
<evidence type="ECO:0000313" key="3">
    <source>
        <dbReference type="Proteomes" id="UP001148786"/>
    </source>
</evidence>
<dbReference type="AlphaFoldDB" id="A0A9W8JXG8"/>
<proteinExistence type="predicted"/>
<name>A0A9W8JXG8_9AGAR</name>
<feature type="compositionally biased region" description="Basic and acidic residues" evidence="1">
    <location>
        <begin position="183"/>
        <end position="193"/>
    </location>
</feature>
<feature type="compositionally biased region" description="Basic and acidic residues" evidence="1">
    <location>
        <begin position="105"/>
        <end position="136"/>
    </location>
</feature>